<organism evidence="1 2">
    <name type="scientific">Leptospira ainlahdjerensis</name>
    <dbReference type="NCBI Taxonomy" id="2810033"/>
    <lineage>
        <taxon>Bacteria</taxon>
        <taxon>Pseudomonadati</taxon>
        <taxon>Spirochaetota</taxon>
        <taxon>Spirochaetia</taxon>
        <taxon>Leptospirales</taxon>
        <taxon>Leptospiraceae</taxon>
        <taxon>Leptospira</taxon>
    </lineage>
</organism>
<protein>
    <recommendedName>
        <fullName evidence="3">GNAT family N-acetyltransferase</fullName>
    </recommendedName>
</protein>
<keyword evidence="2" id="KW-1185">Reference proteome</keyword>
<gene>
    <name evidence="1" type="ORF">JWG45_15885</name>
</gene>
<reference evidence="1 2" key="1">
    <citation type="submission" date="2021-02" db="EMBL/GenBank/DDBJ databases">
        <title>Leptospira ainlahdjerensis sp. nov., Leptospira ainazelensis sp. nov., Leptospira abararensis sp. nov. and Leptospira chreensis sp. nov., four new species isolated from water sources in Algeria.</title>
        <authorList>
            <person name="Amara Korba A."/>
            <person name="Kainiu M."/>
            <person name="Vincent A.T."/>
            <person name="Mariet J.-F."/>
            <person name="Veyrier F.J."/>
            <person name="Goarant C."/>
            <person name="Picardeau M."/>
        </authorList>
    </citation>
    <scope>NUCLEOTIDE SEQUENCE [LARGE SCALE GENOMIC DNA]</scope>
    <source>
        <strain evidence="1 2">201903070</strain>
    </source>
</reference>
<evidence type="ECO:0008006" key="3">
    <source>
        <dbReference type="Google" id="ProtNLM"/>
    </source>
</evidence>
<dbReference type="NCBIfam" id="NF047533">
    <property type="entry name" value="LBL_2463_fam"/>
    <property type="match status" value="1"/>
</dbReference>
<sequence>MTQTTDNPILNIHQYSTPEIFWDKEELKCYSFQASNPEFFHTLQMLKDFVYSINVSAGNEYPRKDDGLDPYSTWLYVLFENELQSCMRIVVKKPENLIPLESAFLAENPEKQYCVTESNVADWNSVAFVTSLKGAKAAKLNFACVAEYCLNQNFDIVYGMFNDQRKGIGRIYLEAGAEISKKFSGKIAFKDFKTFGKPATFTIIEIKKNSLQKLSEILRS</sequence>
<name>A0ABS2UE33_9LEPT</name>
<comment type="caution">
    <text evidence="1">The sequence shown here is derived from an EMBL/GenBank/DDBJ whole genome shotgun (WGS) entry which is preliminary data.</text>
</comment>
<evidence type="ECO:0000313" key="1">
    <source>
        <dbReference type="EMBL" id="MBM9578626.1"/>
    </source>
</evidence>
<evidence type="ECO:0000313" key="2">
    <source>
        <dbReference type="Proteomes" id="UP000724686"/>
    </source>
</evidence>
<accession>A0ABS2UE33</accession>
<dbReference type="EMBL" id="JAFFPU010000063">
    <property type="protein sequence ID" value="MBM9578626.1"/>
    <property type="molecule type" value="Genomic_DNA"/>
</dbReference>
<dbReference type="Proteomes" id="UP000724686">
    <property type="component" value="Unassembled WGS sequence"/>
</dbReference>
<proteinExistence type="predicted"/>